<dbReference type="GO" id="GO:0003677">
    <property type="term" value="F:DNA binding"/>
    <property type="evidence" value="ECO:0007669"/>
    <property type="project" value="UniProtKB-KW"/>
</dbReference>
<evidence type="ECO:0000256" key="1">
    <source>
        <dbReference type="ARBA" id="ARBA00023125"/>
    </source>
</evidence>
<feature type="region of interest" description="Disordered" evidence="2">
    <location>
        <begin position="1"/>
        <end position="21"/>
    </location>
</feature>
<dbReference type="KEGG" id="vg:26796993"/>
<dbReference type="GeneID" id="26796738"/>
<dbReference type="GO" id="GO:0016746">
    <property type="term" value="F:acyltransferase activity"/>
    <property type="evidence" value="ECO:0007669"/>
    <property type="project" value="InterPro"/>
</dbReference>
<dbReference type="RefSeq" id="YP_009225735.1">
    <property type="nucleotide sequence ID" value="NC_029098.1"/>
</dbReference>
<gene>
    <name evidence="4" type="primary">9</name>
    <name evidence="5" type="synonym">264</name>
    <name evidence="5" type="ORF">PBI_JAY2JAY_264</name>
    <name evidence="4" type="ORF">PBI_JAY2JAY_9</name>
</gene>
<dbReference type="Proteomes" id="UP000030200">
    <property type="component" value="Segment"/>
</dbReference>
<dbReference type="InterPro" id="IPR036625">
    <property type="entry name" value="E3-bd_dom_sf"/>
</dbReference>
<evidence type="ECO:0000313" key="6">
    <source>
        <dbReference type="Proteomes" id="UP000030200"/>
    </source>
</evidence>
<feature type="compositionally biased region" description="Basic and acidic residues" evidence="2">
    <location>
        <begin position="1"/>
        <end position="19"/>
    </location>
</feature>
<dbReference type="OrthoDB" id="14631at10239"/>
<dbReference type="RefSeq" id="YP_009225944.1">
    <property type="nucleotide sequence ID" value="NC_029098.1"/>
</dbReference>
<evidence type="ECO:0000259" key="3">
    <source>
        <dbReference type="Pfam" id="PF23359"/>
    </source>
</evidence>
<evidence type="ECO:0000313" key="4">
    <source>
        <dbReference type="EMBL" id="AIW02508.1"/>
    </source>
</evidence>
<evidence type="ECO:0000313" key="5">
    <source>
        <dbReference type="EMBL" id="AIW02717.1"/>
    </source>
</evidence>
<keyword evidence="1" id="KW-0238">DNA-binding</keyword>
<reference evidence="4 6" key="1">
    <citation type="submission" date="2014-09" db="EMBL/GenBank/DDBJ databases">
        <authorList>
            <person name="Gicewicz E.A."/>
            <person name="Hiryak K.M."/>
            <person name="Horoschock A.N."/>
            <person name="Kneeream E.R."/>
            <person name="Luchetta J."/>
            <person name="Mikolon A.R."/>
            <person name="Smith S.N."/>
            <person name="Svintozelskiy S."/>
            <person name="Yucha M.L."/>
            <person name="Manna D.P."/>
            <person name="Pidcock K.A."/>
            <person name="Laing C.E."/>
            <person name="Schaff J.E."/>
            <person name="Dashiell C.L."/>
            <person name="Macialek J.A."/>
            <person name="Anders K.R."/>
            <person name="Braun M.A."/>
            <person name="Delesalle V.A."/>
            <person name="Hughes L.E."/>
            <person name="Ware V.C."/>
            <person name="Bradley K.W."/>
            <person name="Barker L.P."/>
            <person name="Asai D.J."/>
            <person name="Bowman C.A."/>
            <person name="Russell D.A."/>
            <person name="Pope W.H."/>
            <person name="Jacobs-Sera D."/>
            <person name="Hendrix R.W."/>
            <person name="Hatfull G.F."/>
        </authorList>
    </citation>
    <scope>NUCLEOTIDE SEQUENCE [LARGE SCALE GENOMIC DNA]</scope>
</reference>
<keyword evidence="6" id="KW-1185">Reference proteome</keyword>
<dbReference type="EMBL" id="KM652554">
    <property type="protein sequence ID" value="AIW02717.1"/>
    <property type="molecule type" value="Genomic_DNA"/>
</dbReference>
<feature type="domain" description="Lsr2 DNA-binding" evidence="3">
    <location>
        <begin position="83"/>
        <end position="115"/>
    </location>
</feature>
<organism evidence="4 6">
    <name type="scientific">Streptomyces phage Jay2Jay</name>
    <dbReference type="NCBI Taxonomy" id="1556290"/>
    <lineage>
        <taxon>Viruses</taxon>
        <taxon>Duplodnaviria</taxon>
        <taxon>Heunggongvirae</taxon>
        <taxon>Uroviricota</taxon>
        <taxon>Caudoviricetes</taxon>
        <taxon>Stanwilliamsviridae</taxon>
        <taxon>Boydwoodruffvirinae</taxon>
        <taxon>Samistivirus</taxon>
        <taxon>Samistivirus jay2jay</taxon>
    </lineage>
</organism>
<accession>A0A0A0RL29</accession>
<evidence type="ECO:0000256" key="2">
    <source>
        <dbReference type="SAM" id="MobiDB-lite"/>
    </source>
</evidence>
<proteinExistence type="predicted"/>
<dbReference type="Pfam" id="PF23359">
    <property type="entry name" value="Lsr2_DNA-bd"/>
    <property type="match status" value="1"/>
</dbReference>
<name>A0A0A0RL29_9CAUD</name>
<dbReference type="KEGG" id="vg:26796738"/>
<dbReference type="Gene3D" id="4.10.320.10">
    <property type="entry name" value="E3-binding domain"/>
    <property type="match status" value="1"/>
</dbReference>
<sequence length="192" mass="20767">MPLRLQSDRLSTHRGKEPQMTENMTRRAYAVSLGLAKDARGRMSAAAYAAIAEAEGKGMVFSDAAAPVKRAAVKAAPKAGQFDAKTVRAWAASVGMTVNTRGRLSAEVLDAYRKANPEVKPAAPGVHVKVTGKDVRPHAAPTRSHRTEYTAWYRGKRLILSEREVCKCGYSLSHCSCGSPVVLGMDVEVRTR</sequence>
<dbReference type="InterPro" id="IPR055370">
    <property type="entry name" value="Lsr2_DNA-bd"/>
</dbReference>
<dbReference type="GeneID" id="26796993"/>
<protein>
    <submittedName>
        <fullName evidence="4">Lsr2-like DNA bridging protein</fullName>
    </submittedName>
</protein>
<dbReference type="EMBL" id="KM652554">
    <property type="protein sequence ID" value="AIW02508.1"/>
    <property type="molecule type" value="Genomic_DNA"/>
</dbReference>